<organism evidence="2 3">
    <name type="scientific">Endozoicomonas euniceicola</name>
    <dbReference type="NCBI Taxonomy" id="1234143"/>
    <lineage>
        <taxon>Bacteria</taxon>
        <taxon>Pseudomonadati</taxon>
        <taxon>Pseudomonadota</taxon>
        <taxon>Gammaproteobacteria</taxon>
        <taxon>Oceanospirillales</taxon>
        <taxon>Endozoicomonadaceae</taxon>
        <taxon>Endozoicomonas</taxon>
    </lineage>
</organism>
<evidence type="ECO:0000256" key="1">
    <source>
        <dbReference type="SAM" id="Phobius"/>
    </source>
</evidence>
<keyword evidence="1" id="KW-1133">Transmembrane helix</keyword>
<name>A0ABY6GX86_9GAMM</name>
<proteinExistence type="predicted"/>
<accession>A0ABY6GX86</accession>
<keyword evidence="1" id="KW-0812">Transmembrane</keyword>
<protein>
    <submittedName>
        <fullName evidence="2">Uncharacterized protein</fullName>
    </submittedName>
</protein>
<dbReference type="EMBL" id="CP103300">
    <property type="protein sequence ID" value="UYM16676.1"/>
    <property type="molecule type" value="Genomic_DNA"/>
</dbReference>
<evidence type="ECO:0000313" key="3">
    <source>
        <dbReference type="Proteomes" id="UP001163255"/>
    </source>
</evidence>
<dbReference type="Proteomes" id="UP001163255">
    <property type="component" value="Chromosome"/>
</dbReference>
<gene>
    <name evidence="2" type="ORF">NX720_01715</name>
</gene>
<reference evidence="2" key="1">
    <citation type="submission" date="2022-10" db="EMBL/GenBank/DDBJ databases">
        <title>Completed Genome Sequence of two octocoral isolated bacterium, Endozoicomonas euniceicola EF212T and Endozoicomonas gorgoniicola PS125T.</title>
        <authorList>
            <person name="Chiou Y.-J."/>
            <person name="Chen Y.-H."/>
        </authorList>
    </citation>
    <scope>NUCLEOTIDE SEQUENCE</scope>
    <source>
        <strain evidence="2">EF212</strain>
    </source>
</reference>
<dbReference type="RefSeq" id="WP_262598980.1">
    <property type="nucleotide sequence ID" value="NZ_CP103300.1"/>
</dbReference>
<sequence length="87" mass="10080">MFDVQRDHGHLIRLTMRLLNKGGTPYFPNNFHRSYWKRLFVPYIGNSDYTADCFFYAFEAFSFLLSFAVLCCPLLSLVIKGSGKDSL</sequence>
<keyword evidence="3" id="KW-1185">Reference proteome</keyword>
<keyword evidence="1" id="KW-0472">Membrane</keyword>
<feature type="transmembrane region" description="Helical" evidence="1">
    <location>
        <begin position="54"/>
        <end position="79"/>
    </location>
</feature>
<evidence type="ECO:0000313" key="2">
    <source>
        <dbReference type="EMBL" id="UYM16676.1"/>
    </source>
</evidence>